<dbReference type="EMBL" id="WJBB01000030">
    <property type="protein sequence ID" value="MBC3798459.1"/>
    <property type="molecule type" value="Genomic_DNA"/>
</dbReference>
<sequence>MYELELKKSEMILKRYKISSFPIQLWELEQFIIDRGYDIIISKEINTSSTLGHTVYIPVARDPYSRVFLSHELGHILCHCFNTYKKCDLNISKCERQANAFADFLLMPFGVFEKDLRYLDEWRLSEKYGVPVEQIQTRYCLCREYQYH</sequence>
<feature type="domain" description="IrrE N-terminal-like" evidence="1">
    <location>
        <begin position="52"/>
        <end position="138"/>
    </location>
</feature>
<dbReference type="Pfam" id="PF06114">
    <property type="entry name" value="Peptidase_M78"/>
    <property type="match status" value="1"/>
</dbReference>
<name>A0ABR6WPN6_9FIRM</name>
<protein>
    <submittedName>
        <fullName evidence="2">ImmA/IrrE family metallo-endopeptidase</fullName>
    </submittedName>
</protein>
<organism evidence="2 3">
    <name type="scientific">Acetobacterium tundrae</name>
    <dbReference type="NCBI Taxonomy" id="132932"/>
    <lineage>
        <taxon>Bacteria</taxon>
        <taxon>Bacillati</taxon>
        <taxon>Bacillota</taxon>
        <taxon>Clostridia</taxon>
        <taxon>Eubacteriales</taxon>
        <taxon>Eubacteriaceae</taxon>
        <taxon>Acetobacterium</taxon>
    </lineage>
</organism>
<dbReference type="InterPro" id="IPR010359">
    <property type="entry name" value="IrrE_HExxH"/>
</dbReference>
<gene>
    <name evidence="2" type="ORF">GH807_15605</name>
</gene>
<evidence type="ECO:0000313" key="2">
    <source>
        <dbReference type="EMBL" id="MBC3798459.1"/>
    </source>
</evidence>
<evidence type="ECO:0000313" key="3">
    <source>
        <dbReference type="Proteomes" id="UP000653358"/>
    </source>
</evidence>
<evidence type="ECO:0000259" key="1">
    <source>
        <dbReference type="Pfam" id="PF06114"/>
    </source>
</evidence>
<comment type="caution">
    <text evidence="2">The sequence shown here is derived from an EMBL/GenBank/DDBJ whole genome shotgun (WGS) entry which is preliminary data.</text>
</comment>
<dbReference type="Proteomes" id="UP000653358">
    <property type="component" value="Unassembled WGS sequence"/>
</dbReference>
<dbReference type="RefSeq" id="WP_148603762.1">
    <property type="nucleotide sequence ID" value="NZ_RXYB01000010.1"/>
</dbReference>
<reference evidence="2 3" key="1">
    <citation type="journal article" date="2020" name="mSystems">
        <title>Defining Genomic and Predicted Metabolic Features of the Acetobacterium Genus.</title>
        <authorList>
            <person name="Ross D.E."/>
            <person name="Marshall C.W."/>
            <person name="Gulliver D."/>
            <person name="May H.D."/>
            <person name="Norman R.S."/>
        </authorList>
    </citation>
    <scope>NUCLEOTIDE SEQUENCE [LARGE SCALE GENOMIC DNA]</scope>
    <source>
        <strain evidence="2 3">DSM 9173</strain>
    </source>
</reference>
<proteinExistence type="predicted"/>
<keyword evidence="3" id="KW-1185">Reference proteome</keyword>
<accession>A0ABR6WPN6</accession>